<feature type="domain" description="Aminoglycoside phosphotransferase" evidence="1">
    <location>
        <begin position="68"/>
        <end position="247"/>
    </location>
</feature>
<accession>A0A2I2G3F5</accession>
<dbReference type="VEuPathDB" id="FungiDB:P170DRAFT_449010"/>
<dbReference type="PANTHER" id="PTHR21310">
    <property type="entry name" value="AMINOGLYCOSIDE PHOSPHOTRANSFERASE-RELATED-RELATED"/>
    <property type="match status" value="1"/>
</dbReference>
<dbReference type="SUPFAM" id="SSF56112">
    <property type="entry name" value="Protein kinase-like (PK-like)"/>
    <property type="match status" value="1"/>
</dbReference>
<dbReference type="Proteomes" id="UP000234275">
    <property type="component" value="Unassembled WGS sequence"/>
</dbReference>
<evidence type="ECO:0000259" key="1">
    <source>
        <dbReference type="Pfam" id="PF01636"/>
    </source>
</evidence>
<dbReference type="AlphaFoldDB" id="A0A2I2G3F5"/>
<proteinExistence type="predicted"/>
<organism evidence="2 3">
    <name type="scientific">Aspergillus steynii IBT 23096</name>
    <dbReference type="NCBI Taxonomy" id="1392250"/>
    <lineage>
        <taxon>Eukaryota</taxon>
        <taxon>Fungi</taxon>
        <taxon>Dikarya</taxon>
        <taxon>Ascomycota</taxon>
        <taxon>Pezizomycotina</taxon>
        <taxon>Eurotiomycetes</taxon>
        <taxon>Eurotiomycetidae</taxon>
        <taxon>Eurotiales</taxon>
        <taxon>Aspergillaceae</taxon>
        <taxon>Aspergillus</taxon>
        <taxon>Aspergillus subgen. Circumdati</taxon>
    </lineage>
</organism>
<gene>
    <name evidence="2" type="ORF">P170DRAFT_449010</name>
</gene>
<dbReference type="EMBL" id="MSFO01000006">
    <property type="protein sequence ID" value="PLB47387.1"/>
    <property type="molecule type" value="Genomic_DNA"/>
</dbReference>
<protein>
    <recommendedName>
        <fullName evidence="1">Aminoglycoside phosphotransferase domain-containing protein</fullName>
    </recommendedName>
</protein>
<comment type="caution">
    <text evidence="2">The sequence shown here is derived from an EMBL/GenBank/DDBJ whole genome shotgun (WGS) entry which is preliminary data.</text>
</comment>
<dbReference type="InterPro" id="IPR002575">
    <property type="entry name" value="Aminoglycoside_PTrfase"/>
</dbReference>
<dbReference type="GeneID" id="36558709"/>
<dbReference type="InterPro" id="IPR051678">
    <property type="entry name" value="AGP_Transferase"/>
</dbReference>
<sequence length="269" mass="30482">MVSYRLNGQVISLELPDATKKEMDFSRTSFFAADPGRQLPAPSEILALSSDAHQIAQPKPVIIEDLNLVVKFGPYVTAAEALNPWMIRHVFHEKVPVPEVFGWRVDGQGFGFIYMELIRGLTVSDCYSTLTDAEKQAIADQLREILDTLRQLRQDPADQFVGSITRQHLFDYVLQCQPRSGPFLSVEAFNDWFALLHQLRFEHRYEDPNRCLLPDAGDITFTHADLNRGNIILSSRSPLRITLVDFSHTKMNGALTLLIAFLTQSLMFS</sequence>
<evidence type="ECO:0000313" key="2">
    <source>
        <dbReference type="EMBL" id="PLB47387.1"/>
    </source>
</evidence>
<dbReference type="PANTHER" id="PTHR21310:SF54">
    <property type="entry name" value="AMINOGLYCOSIDE PHOSPHOTRANSFERASE DOMAIN-CONTAINING PROTEIN"/>
    <property type="match status" value="1"/>
</dbReference>
<dbReference type="RefSeq" id="XP_024702689.1">
    <property type="nucleotide sequence ID" value="XM_024851010.1"/>
</dbReference>
<dbReference type="Pfam" id="PF01636">
    <property type="entry name" value="APH"/>
    <property type="match status" value="1"/>
</dbReference>
<evidence type="ECO:0000313" key="3">
    <source>
        <dbReference type="Proteomes" id="UP000234275"/>
    </source>
</evidence>
<dbReference type="InterPro" id="IPR011009">
    <property type="entry name" value="Kinase-like_dom_sf"/>
</dbReference>
<keyword evidence="3" id="KW-1185">Reference proteome</keyword>
<dbReference type="OrthoDB" id="2906425at2759"/>
<reference evidence="2 3" key="1">
    <citation type="submission" date="2016-12" db="EMBL/GenBank/DDBJ databases">
        <title>The genomes of Aspergillus section Nigri reveals drivers in fungal speciation.</title>
        <authorList>
            <consortium name="DOE Joint Genome Institute"/>
            <person name="Vesth T.C."/>
            <person name="Nybo J."/>
            <person name="Theobald S."/>
            <person name="Brandl J."/>
            <person name="Frisvad J.C."/>
            <person name="Nielsen K.F."/>
            <person name="Lyhne E.K."/>
            <person name="Kogle M.E."/>
            <person name="Kuo A."/>
            <person name="Riley R."/>
            <person name="Clum A."/>
            <person name="Nolan M."/>
            <person name="Lipzen A."/>
            <person name="Salamov A."/>
            <person name="Henrissat B."/>
            <person name="Wiebenga A."/>
            <person name="De Vries R.P."/>
            <person name="Grigoriev I.V."/>
            <person name="Mortensen U.H."/>
            <person name="Andersen M.R."/>
            <person name="Baker S.E."/>
        </authorList>
    </citation>
    <scope>NUCLEOTIDE SEQUENCE [LARGE SCALE GENOMIC DNA]</scope>
    <source>
        <strain evidence="2 3">IBT 23096</strain>
    </source>
</reference>
<dbReference type="STRING" id="1392250.A0A2I2G3F5"/>
<name>A0A2I2G3F5_9EURO</name>